<accession>A0ABN2M7N2</accession>
<protein>
    <submittedName>
        <fullName evidence="1">DUF4188 domain-containing protein</fullName>
    </submittedName>
</protein>
<keyword evidence="2" id="KW-1185">Reference proteome</keyword>
<dbReference type="Pfam" id="PF13826">
    <property type="entry name" value="Monooxy_af470-like"/>
    <property type="match status" value="1"/>
</dbReference>
<proteinExistence type="predicted"/>
<dbReference type="RefSeq" id="WP_344132442.1">
    <property type="nucleotide sequence ID" value="NZ_BAAALT010000099.1"/>
</dbReference>
<dbReference type="Proteomes" id="UP001500218">
    <property type="component" value="Unassembled WGS sequence"/>
</dbReference>
<evidence type="ECO:0000313" key="1">
    <source>
        <dbReference type="EMBL" id="GAA1809427.1"/>
    </source>
</evidence>
<comment type="caution">
    <text evidence="1">The sequence shown here is derived from an EMBL/GenBank/DDBJ whole genome shotgun (WGS) entry which is preliminary data.</text>
</comment>
<dbReference type="InterPro" id="IPR025444">
    <property type="entry name" value="Monooxy_af470"/>
</dbReference>
<gene>
    <name evidence="1" type="ORF">GCM10009682_33890</name>
</gene>
<dbReference type="EMBL" id="BAAALT010000099">
    <property type="protein sequence ID" value="GAA1809427.1"/>
    <property type="molecule type" value="Genomic_DNA"/>
</dbReference>
<name>A0ABN2M7N2_9ACTN</name>
<reference evidence="1 2" key="1">
    <citation type="journal article" date="2019" name="Int. J. Syst. Evol. Microbiol.">
        <title>The Global Catalogue of Microorganisms (GCM) 10K type strain sequencing project: providing services to taxonomists for standard genome sequencing and annotation.</title>
        <authorList>
            <consortium name="The Broad Institute Genomics Platform"/>
            <consortium name="The Broad Institute Genome Sequencing Center for Infectious Disease"/>
            <person name="Wu L."/>
            <person name="Ma J."/>
        </authorList>
    </citation>
    <scope>NUCLEOTIDE SEQUENCE [LARGE SCALE GENOMIC DNA]</scope>
    <source>
        <strain evidence="1 2">JCM 13250</strain>
    </source>
</reference>
<evidence type="ECO:0000313" key="2">
    <source>
        <dbReference type="Proteomes" id="UP001500218"/>
    </source>
</evidence>
<sequence length="168" mass="18637">MAKVHPGRYTAEIEGDFVVFLIGMRINKLWKIHKWLPVALAMPAMQRAQLADPGIGMLGQQGWFGRTTILVQYWRSTEDLMRFARDPKYTHRGAWKAFNRAIGTGGDVGIWHETFTVKAGGYETFYGNMPLFGLAQAGAQVPVARRGERAEQRLAYAGGGPAPAVEDV</sequence>
<organism evidence="1 2">
    <name type="scientific">Luedemannella flava</name>
    <dbReference type="NCBI Taxonomy" id="349316"/>
    <lineage>
        <taxon>Bacteria</taxon>
        <taxon>Bacillati</taxon>
        <taxon>Actinomycetota</taxon>
        <taxon>Actinomycetes</taxon>
        <taxon>Micromonosporales</taxon>
        <taxon>Micromonosporaceae</taxon>
        <taxon>Luedemannella</taxon>
    </lineage>
</organism>